<dbReference type="PANTHER" id="PTHR20883:SF46">
    <property type="entry name" value="PHYTANOYL-COA HYDROXYLASE"/>
    <property type="match status" value="1"/>
</dbReference>
<gene>
    <name evidence="1" type="ORF">FE782_05265</name>
</gene>
<keyword evidence="1" id="KW-0560">Oxidoreductase</keyword>
<comment type="caution">
    <text evidence="1">The sequence shown here is derived from an EMBL/GenBank/DDBJ whole genome shotgun (WGS) entry which is preliminary data.</text>
</comment>
<dbReference type="Proteomes" id="UP000309676">
    <property type="component" value="Unassembled WGS sequence"/>
</dbReference>
<accession>A0A5R9GB38</accession>
<evidence type="ECO:0000313" key="2">
    <source>
        <dbReference type="Proteomes" id="UP000309676"/>
    </source>
</evidence>
<protein>
    <submittedName>
        <fullName evidence="1">Phytanoyl-CoA dioxygenase family protein</fullName>
    </submittedName>
</protein>
<dbReference type="GO" id="GO:0016706">
    <property type="term" value="F:2-oxoglutarate-dependent dioxygenase activity"/>
    <property type="evidence" value="ECO:0007669"/>
    <property type="project" value="UniProtKB-ARBA"/>
</dbReference>
<dbReference type="Pfam" id="PF05721">
    <property type="entry name" value="PhyH"/>
    <property type="match status" value="1"/>
</dbReference>
<dbReference type="SUPFAM" id="SSF51197">
    <property type="entry name" value="Clavaminate synthase-like"/>
    <property type="match status" value="1"/>
</dbReference>
<dbReference type="PANTHER" id="PTHR20883">
    <property type="entry name" value="PHYTANOYL-COA DIOXYGENASE DOMAIN CONTAINING 1"/>
    <property type="match status" value="1"/>
</dbReference>
<organism evidence="1 2">
    <name type="scientific">Paenibacillus antri</name>
    <dbReference type="NCBI Taxonomy" id="2582848"/>
    <lineage>
        <taxon>Bacteria</taxon>
        <taxon>Bacillati</taxon>
        <taxon>Bacillota</taxon>
        <taxon>Bacilli</taxon>
        <taxon>Bacillales</taxon>
        <taxon>Paenibacillaceae</taxon>
        <taxon>Paenibacillus</taxon>
    </lineage>
</organism>
<name>A0A5R9GB38_9BACL</name>
<dbReference type="EMBL" id="VCIW01000002">
    <property type="protein sequence ID" value="TLS53682.1"/>
    <property type="molecule type" value="Genomic_DNA"/>
</dbReference>
<dbReference type="AlphaFoldDB" id="A0A5R9GB38"/>
<dbReference type="InterPro" id="IPR008775">
    <property type="entry name" value="Phytyl_CoA_dOase-like"/>
</dbReference>
<keyword evidence="2" id="KW-1185">Reference proteome</keyword>
<keyword evidence="1" id="KW-0223">Dioxygenase</keyword>
<evidence type="ECO:0000313" key="1">
    <source>
        <dbReference type="EMBL" id="TLS53682.1"/>
    </source>
</evidence>
<dbReference type="Gene3D" id="2.60.120.620">
    <property type="entry name" value="q2cbj1_9rhob like domain"/>
    <property type="match status" value="1"/>
</dbReference>
<proteinExistence type="predicted"/>
<dbReference type="GO" id="GO:0005506">
    <property type="term" value="F:iron ion binding"/>
    <property type="evidence" value="ECO:0007669"/>
    <property type="project" value="UniProtKB-ARBA"/>
</dbReference>
<reference evidence="1 2" key="1">
    <citation type="submission" date="2019-05" db="EMBL/GenBank/DDBJ databases">
        <authorList>
            <person name="Narsing Rao M.P."/>
            <person name="Li W.J."/>
        </authorList>
    </citation>
    <scope>NUCLEOTIDE SEQUENCE [LARGE SCALE GENOMIC DNA]</scope>
    <source>
        <strain evidence="1 2">SYSU_K30003</strain>
    </source>
</reference>
<sequence>MNATERNPPFSQTKELGRMLTQDQIDYFHQNGYLIMRGLFKGKELELLQRAADEVQAQGVARQGQNHRYYKNRDGSETYWRSEDMWNRGDIFKAATVKQELLENIGQIIGHSFYPWNDSLVVKLPHSGAPVHWHQDPPYGAKARDKTFGIPNFTTDIYLDHSGPDNGCVYAIHGRHLVGHVDLKKVSEEDLYTKCGAVPLEMEAGDVLFHCLSTPHGSSYNHSDIQRRIFYVHYLNEEVYQDSYAPEPWAKELPGWSEKRRAQIAEMLDVRKAMGFEETKLDGTLRFDENGISFAGGGPVTPPRYWETLASDITAEQWAEKKVVQRI</sequence>